<reference evidence="2" key="2">
    <citation type="journal article" date="2015" name="Data Brief">
        <title>Shoot transcriptome of the giant reed, Arundo donax.</title>
        <authorList>
            <person name="Barrero R.A."/>
            <person name="Guerrero F.D."/>
            <person name="Moolhuijzen P."/>
            <person name="Goolsby J.A."/>
            <person name="Tidwell J."/>
            <person name="Bellgard S.E."/>
            <person name="Bellgard M.I."/>
        </authorList>
    </citation>
    <scope>NUCLEOTIDE SEQUENCE</scope>
    <source>
        <tissue evidence="2">Shoot tissue taken approximately 20 cm above the soil surface</tissue>
    </source>
</reference>
<feature type="compositionally biased region" description="Low complexity" evidence="1">
    <location>
        <begin position="121"/>
        <end position="142"/>
    </location>
</feature>
<feature type="region of interest" description="Disordered" evidence="1">
    <location>
        <begin position="50"/>
        <end position="159"/>
    </location>
</feature>
<dbReference type="AlphaFoldDB" id="A0A0A9DYV6"/>
<name>A0A0A9DYV6_ARUDO</name>
<feature type="compositionally biased region" description="Basic and acidic residues" evidence="1">
    <location>
        <begin position="81"/>
        <end position="91"/>
    </location>
</feature>
<feature type="region of interest" description="Disordered" evidence="1">
    <location>
        <begin position="1"/>
        <end position="28"/>
    </location>
</feature>
<dbReference type="EMBL" id="GBRH01204166">
    <property type="protein sequence ID" value="JAD93729.1"/>
    <property type="molecule type" value="Transcribed_RNA"/>
</dbReference>
<reference evidence="2" key="1">
    <citation type="submission" date="2014-09" db="EMBL/GenBank/DDBJ databases">
        <authorList>
            <person name="Magalhaes I.L.F."/>
            <person name="Oliveira U."/>
            <person name="Santos F.R."/>
            <person name="Vidigal T.H.D.A."/>
            <person name="Brescovit A.D."/>
            <person name="Santos A.J."/>
        </authorList>
    </citation>
    <scope>NUCLEOTIDE SEQUENCE</scope>
    <source>
        <tissue evidence="2">Shoot tissue taken approximately 20 cm above the soil surface</tissue>
    </source>
</reference>
<feature type="compositionally biased region" description="Low complexity" evidence="1">
    <location>
        <begin position="92"/>
        <end position="112"/>
    </location>
</feature>
<protein>
    <submittedName>
        <fullName evidence="2">Uncharacterized protein</fullName>
    </submittedName>
</protein>
<proteinExistence type="predicted"/>
<accession>A0A0A9DYV6</accession>
<sequence>MPSEWRMWDACEPQQSATSVHANATRPRLRARRSSFLAAISLHLRALSPAPAAAPPRRAVVGNPHSVSLAASSSPAPGSGDRSRTAADSARRLTAAVSTRASATRMARTRAAQPPHIMPLTSSSTVAPAPSPAAADSVASTALEAEGSAVARRVTAGAPRWGRRPRWWRRWELEVGVERRQ</sequence>
<feature type="compositionally biased region" description="Low complexity" evidence="1">
    <location>
        <begin position="50"/>
        <end position="79"/>
    </location>
</feature>
<organism evidence="2">
    <name type="scientific">Arundo donax</name>
    <name type="common">Giant reed</name>
    <name type="synonym">Donax arundinaceus</name>
    <dbReference type="NCBI Taxonomy" id="35708"/>
    <lineage>
        <taxon>Eukaryota</taxon>
        <taxon>Viridiplantae</taxon>
        <taxon>Streptophyta</taxon>
        <taxon>Embryophyta</taxon>
        <taxon>Tracheophyta</taxon>
        <taxon>Spermatophyta</taxon>
        <taxon>Magnoliopsida</taxon>
        <taxon>Liliopsida</taxon>
        <taxon>Poales</taxon>
        <taxon>Poaceae</taxon>
        <taxon>PACMAD clade</taxon>
        <taxon>Arundinoideae</taxon>
        <taxon>Arundineae</taxon>
        <taxon>Arundo</taxon>
    </lineage>
</organism>
<evidence type="ECO:0000256" key="1">
    <source>
        <dbReference type="SAM" id="MobiDB-lite"/>
    </source>
</evidence>
<evidence type="ECO:0000313" key="2">
    <source>
        <dbReference type="EMBL" id="JAD93729.1"/>
    </source>
</evidence>